<comment type="caution">
    <text evidence="1">The sequence shown here is derived from an EMBL/GenBank/DDBJ whole genome shotgun (WGS) entry which is preliminary data.</text>
</comment>
<organism evidence="1 2">
    <name type="scientific">Boeremia exigua</name>
    <dbReference type="NCBI Taxonomy" id="749465"/>
    <lineage>
        <taxon>Eukaryota</taxon>
        <taxon>Fungi</taxon>
        <taxon>Dikarya</taxon>
        <taxon>Ascomycota</taxon>
        <taxon>Pezizomycotina</taxon>
        <taxon>Dothideomycetes</taxon>
        <taxon>Pleosporomycetidae</taxon>
        <taxon>Pleosporales</taxon>
        <taxon>Pleosporineae</taxon>
        <taxon>Didymellaceae</taxon>
        <taxon>Boeremia</taxon>
    </lineage>
</organism>
<dbReference type="Proteomes" id="UP001153331">
    <property type="component" value="Unassembled WGS sequence"/>
</dbReference>
<gene>
    <name evidence="1" type="ORF">OPT61_g2572</name>
</gene>
<dbReference type="EMBL" id="JAPHNI010000118">
    <property type="protein sequence ID" value="KAJ8115882.1"/>
    <property type="molecule type" value="Genomic_DNA"/>
</dbReference>
<protein>
    <submittedName>
        <fullName evidence="1">Uncharacterized protein</fullName>
    </submittedName>
</protein>
<name>A0ACC2IL26_9PLEO</name>
<evidence type="ECO:0000313" key="2">
    <source>
        <dbReference type="Proteomes" id="UP001153331"/>
    </source>
</evidence>
<reference evidence="1" key="1">
    <citation type="submission" date="2022-11" db="EMBL/GenBank/DDBJ databases">
        <title>Genome Sequence of Boeremia exigua.</title>
        <authorList>
            <person name="Buettner E."/>
        </authorList>
    </citation>
    <scope>NUCLEOTIDE SEQUENCE</scope>
    <source>
        <strain evidence="1">CU02</strain>
    </source>
</reference>
<proteinExistence type="predicted"/>
<accession>A0ACC2IL26</accession>
<keyword evidence="2" id="KW-1185">Reference proteome</keyword>
<sequence>MVFRRRTTPVQPPVPAFDIRLDGQPNQIYTPGDPIQGHVLLTPVQKMDTGSITVSLLGRSTVSFYVYVTLTTGGYAITAIDKAPLLDLTKEVVKNSELVCLEPGHTYEFPFSFSFPVKTPNSRDGYRDTDDDRWTSRPHVLLPTFWAPIRASAFTKKTFSYNFSRIDYGIKATLVCPETGIVQDKKLRNLTASTPVLFTSNNPKTPTPQPKTLSKQTKNFKIRYLDSVNEEQYVAGTSRRLLTRFSSSAQKLPFEVSIEMPEVVKAGSDLRFRSSSVQSSQATYRPTMQIECRNCLWRV</sequence>
<evidence type="ECO:0000313" key="1">
    <source>
        <dbReference type="EMBL" id="KAJ8115882.1"/>
    </source>
</evidence>